<dbReference type="RefSeq" id="WP_136935807.1">
    <property type="nucleotide sequence ID" value="NZ_SSMQ01000100.1"/>
</dbReference>
<dbReference type="Gene3D" id="2.60.120.380">
    <property type="match status" value="1"/>
</dbReference>
<gene>
    <name evidence="2" type="ORF">E8A74_47450</name>
</gene>
<evidence type="ECO:0000256" key="1">
    <source>
        <dbReference type="SAM" id="MobiDB-lite"/>
    </source>
</evidence>
<sequence>MSLGHRYHGRIVLIGSFVAALFAACAQGNHVDQTGGAGGAGGAGGGGIPPGQIGGPCSDDTPCEQGECTVVGANKFCTVPCPPGCPEGTYCALINGDSICVPDLGSQCMPCTTVLQCLNPSDACLKAPAGDRFCARDCTTDGQCPNGFTCLEGAKYPPTQGGEMPDAGPPEDAGPPGDAGDGGLDDGGVDGGPTKPPQGQAHKFCVPNVPFSCPCNEKRDGVEKDCSNSNQYGTCTGVEACNGASSSFEGCTAKVPAAETCNAQDDDCDGMSDEGEPNELCSSEGPVPPHASWTCSPQGTCGLGPCEVGWAAYPPGPIANGCTCPVEMGEPNDLCANATPAGSVSDTDGSSITITGTLGGAADVDVWSFDTVDTNELTTNSYHVSIDFMTPLPNNEFVIDVIRGEACTDTPSGGAVGITSYDWCVDGKSADGLSGEVPCANDGSQPVHCNNNSMKYFVRVSRKLGAPGTCTQYSLFVTAKGGDPCDFTQKCQ</sequence>
<dbReference type="OrthoDB" id="5484771at2"/>
<evidence type="ECO:0000313" key="3">
    <source>
        <dbReference type="Proteomes" id="UP000309215"/>
    </source>
</evidence>
<reference evidence="2 3" key="1">
    <citation type="submission" date="2019-04" db="EMBL/GenBank/DDBJ databases">
        <authorList>
            <person name="Li Y."/>
            <person name="Wang J."/>
        </authorList>
    </citation>
    <scope>NUCLEOTIDE SEQUENCE [LARGE SCALE GENOMIC DNA]</scope>
    <source>
        <strain evidence="2 3">DSM 14668</strain>
    </source>
</reference>
<protein>
    <submittedName>
        <fullName evidence="2">Uncharacterized protein</fullName>
    </submittedName>
</protein>
<proteinExistence type="predicted"/>
<name>A0A4U1IME4_9BACT</name>
<keyword evidence="3" id="KW-1185">Reference proteome</keyword>
<accession>A0A4U1IME4</accession>
<dbReference type="PROSITE" id="PS51257">
    <property type="entry name" value="PROKAR_LIPOPROTEIN"/>
    <property type="match status" value="1"/>
</dbReference>
<dbReference type="Proteomes" id="UP000309215">
    <property type="component" value="Unassembled WGS sequence"/>
</dbReference>
<organism evidence="2 3">
    <name type="scientific">Polyangium fumosum</name>
    <dbReference type="NCBI Taxonomy" id="889272"/>
    <lineage>
        <taxon>Bacteria</taxon>
        <taxon>Pseudomonadati</taxon>
        <taxon>Myxococcota</taxon>
        <taxon>Polyangia</taxon>
        <taxon>Polyangiales</taxon>
        <taxon>Polyangiaceae</taxon>
        <taxon>Polyangium</taxon>
    </lineage>
</organism>
<dbReference type="AlphaFoldDB" id="A0A4U1IME4"/>
<dbReference type="EMBL" id="SSMQ01000100">
    <property type="protein sequence ID" value="TKC95212.1"/>
    <property type="molecule type" value="Genomic_DNA"/>
</dbReference>
<comment type="caution">
    <text evidence="2">The sequence shown here is derived from an EMBL/GenBank/DDBJ whole genome shotgun (WGS) entry which is preliminary data.</text>
</comment>
<feature type="region of interest" description="Disordered" evidence="1">
    <location>
        <begin position="159"/>
        <end position="201"/>
    </location>
</feature>
<evidence type="ECO:0000313" key="2">
    <source>
        <dbReference type="EMBL" id="TKC95212.1"/>
    </source>
</evidence>